<dbReference type="InterPro" id="IPR038396">
    <property type="entry name" value="SpoIIAA-like_sf"/>
</dbReference>
<dbReference type="Proteomes" id="UP000218151">
    <property type="component" value="Unassembled WGS sequence"/>
</dbReference>
<evidence type="ECO:0008006" key="3">
    <source>
        <dbReference type="Google" id="ProtNLM"/>
    </source>
</evidence>
<evidence type="ECO:0000313" key="1">
    <source>
        <dbReference type="EMBL" id="PAX07566.1"/>
    </source>
</evidence>
<keyword evidence="2" id="KW-1185">Reference proteome</keyword>
<gene>
    <name evidence="1" type="ORF">CKY28_07860</name>
</gene>
<evidence type="ECO:0000313" key="2">
    <source>
        <dbReference type="Proteomes" id="UP000218151"/>
    </source>
</evidence>
<dbReference type="AlphaFoldDB" id="A0A2A2SE81"/>
<protein>
    <recommendedName>
        <fullName evidence="3">STAS/SEC14 domain-containing protein</fullName>
    </recommendedName>
</protein>
<sequence length="134" mass="14548">MPARMNASFDIGVDPARDLVRIRVGGFFSPDDLGAFMPEFRRAYAELRCGPNEHLTLVDVRELAIQSQGAVAQFAALLADPRFHARRLACIAACTLARSQLNRALAARRDARVFAEPAEAEAWVLAAGPVSRAA</sequence>
<name>A0A2A2SE81_9SPHN</name>
<dbReference type="EMBL" id="NSLI01000003">
    <property type="protein sequence ID" value="PAX07566.1"/>
    <property type="molecule type" value="Genomic_DNA"/>
</dbReference>
<organism evidence="1 2">
    <name type="scientific">Sphingomonas lenta</name>
    <dbReference type="NCBI Taxonomy" id="1141887"/>
    <lineage>
        <taxon>Bacteria</taxon>
        <taxon>Pseudomonadati</taxon>
        <taxon>Pseudomonadota</taxon>
        <taxon>Alphaproteobacteria</taxon>
        <taxon>Sphingomonadales</taxon>
        <taxon>Sphingomonadaceae</taxon>
        <taxon>Sphingomonas</taxon>
    </lineage>
</organism>
<accession>A0A2A2SE81</accession>
<reference evidence="2" key="1">
    <citation type="submission" date="2017-09" db="EMBL/GenBank/DDBJ databases">
        <authorList>
            <person name="Feng G."/>
            <person name="Zhu H."/>
        </authorList>
    </citation>
    <scope>NUCLEOTIDE SEQUENCE [LARGE SCALE GENOMIC DNA]</scope>
    <source>
        <strain evidence="2">1PNM-20</strain>
    </source>
</reference>
<dbReference type="Gene3D" id="3.40.50.10600">
    <property type="entry name" value="SpoIIaa-like domains"/>
    <property type="match status" value="1"/>
</dbReference>
<comment type="caution">
    <text evidence="1">The sequence shown here is derived from an EMBL/GenBank/DDBJ whole genome shotgun (WGS) entry which is preliminary data.</text>
</comment>
<proteinExistence type="predicted"/>